<dbReference type="Pfam" id="PF13560">
    <property type="entry name" value="HTH_31"/>
    <property type="match status" value="1"/>
</dbReference>
<dbReference type="EMBL" id="JBHTHR010000057">
    <property type="protein sequence ID" value="MFD0800465.1"/>
    <property type="molecule type" value="Genomic_DNA"/>
</dbReference>
<name>A0ABW3BBJ0_9ACTN</name>
<sequence length="90" mass="9581">MRSRYAVDGAKLRRARQERGLPVATLARAVGRSVYLIYSIEQGRTQPSDHVFKLLLLLLNVSADEITVSADAAPQTSPSAPTAATADASA</sequence>
<proteinExistence type="predicted"/>
<dbReference type="CDD" id="cd00093">
    <property type="entry name" value="HTH_XRE"/>
    <property type="match status" value="1"/>
</dbReference>
<evidence type="ECO:0000313" key="3">
    <source>
        <dbReference type="EMBL" id="MFD0800465.1"/>
    </source>
</evidence>
<protein>
    <submittedName>
        <fullName evidence="3">Multiprotein-bridging factor 1 family protein</fullName>
    </submittedName>
</protein>
<evidence type="ECO:0000256" key="1">
    <source>
        <dbReference type="SAM" id="MobiDB-lite"/>
    </source>
</evidence>
<dbReference type="InterPro" id="IPR010982">
    <property type="entry name" value="Lambda_DNA-bd_dom_sf"/>
</dbReference>
<dbReference type="PROSITE" id="PS50943">
    <property type="entry name" value="HTH_CROC1"/>
    <property type="match status" value="1"/>
</dbReference>
<dbReference type="InterPro" id="IPR001387">
    <property type="entry name" value="Cro/C1-type_HTH"/>
</dbReference>
<dbReference type="SMART" id="SM00530">
    <property type="entry name" value="HTH_XRE"/>
    <property type="match status" value="1"/>
</dbReference>
<accession>A0ABW3BBJ0</accession>
<organism evidence="3 4">
    <name type="scientific">Streptomonospora algeriensis</name>
    <dbReference type="NCBI Taxonomy" id="995084"/>
    <lineage>
        <taxon>Bacteria</taxon>
        <taxon>Bacillati</taxon>
        <taxon>Actinomycetota</taxon>
        <taxon>Actinomycetes</taxon>
        <taxon>Streptosporangiales</taxon>
        <taxon>Nocardiopsidaceae</taxon>
        <taxon>Streptomonospora</taxon>
    </lineage>
</organism>
<dbReference type="Proteomes" id="UP001596956">
    <property type="component" value="Unassembled WGS sequence"/>
</dbReference>
<feature type="domain" description="HTH cro/C1-type" evidence="2">
    <location>
        <begin position="12"/>
        <end position="66"/>
    </location>
</feature>
<evidence type="ECO:0000259" key="2">
    <source>
        <dbReference type="PROSITE" id="PS50943"/>
    </source>
</evidence>
<comment type="caution">
    <text evidence="3">The sequence shown here is derived from an EMBL/GenBank/DDBJ whole genome shotgun (WGS) entry which is preliminary data.</text>
</comment>
<dbReference type="Gene3D" id="1.10.260.40">
    <property type="entry name" value="lambda repressor-like DNA-binding domains"/>
    <property type="match status" value="1"/>
</dbReference>
<evidence type="ECO:0000313" key="4">
    <source>
        <dbReference type="Proteomes" id="UP001596956"/>
    </source>
</evidence>
<feature type="region of interest" description="Disordered" evidence="1">
    <location>
        <begin position="70"/>
        <end position="90"/>
    </location>
</feature>
<gene>
    <name evidence="3" type="ORF">ACFQZU_03910</name>
</gene>
<keyword evidence="4" id="KW-1185">Reference proteome</keyword>
<reference evidence="4" key="1">
    <citation type="journal article" date="2019" name="Int. J. Syst. Evol. Microbiol.">
        <title>The Global Catalogue of Microorganisms (GCM) 10K type strain sequencing project: providing services to taxonomists for standard genome sequencing and annotation.</title>
        <authorList>
            <consortium name="The Broad Institute Genomics Platform"/>
            <consortium name="The Broad Institute Genome Sequencing Center for Infectious Disease"/>
            <person name="Wu L."/>
            <person name="Ma J."/>
        </authorList>
    </citation>
    <scope>NUCLEOTIDE SEQUENCE [LARGE SCALE GENOMIC DNA]</scope>
    <source>
        <strain evidence="4">CCUG 63369</strain>
    </source>
</reference>
<dbReference type="SUPFAM" id="SSF47413">
    <property type="entry name" value="lambda repressor-like DNA-binding domains"/>
    <property type="match status" value="1"/>
</dbReference>